<comment type="caution">
    <text evidence="1">The sequence shown here is derived from an EMBL/GenBank/DDBJ whole genome shotgun (WGS) entry which is preliminary data.</text>
</comment>
<sequence>MECECRPSELLFTQTTISSTFTNGTSIHDLIDKIKREREYDSGLLPLEVARDRYDGELYCNNNRRLYLFRVLEKEGYISKIRVKVVNSVRPKAAETGHRIRFRDGTPIRNY</sequence>
<protein>
    <submittedName>
        <fullName evidence="1">Uncharacterized protein</fullName>
    </submittedName>
</protein>
<evidence type="ECO:0000313" key="2">
    <source>
        <dbReference type="Proteomes" id="UP001642483"/>
    </source>
</evidence>
<gene>
    <name evidence="1" type="ORF">CVLEPA_LOCUS20431</name>
</gene>
<organism evidence="1 2">
    <name type="scientific">Clavelina lepadiformis</name>
    <name type="common">Light-bulb sea squirt</name>
    <name type="synonym">Ascidia lepadiformis</name>
    <dbReference type="NCBI Taxonomy" id="159417"/>
    <lineage>
        <taxon>Eukaryota</taxon>
        <taxon>Metazoa</taxon>
        <taxon>Chordata</taxon>
        <taxon>Tunicata</taxon>
        <taxon>Ascidiacea</taxon>
        <taxon>Aplousobranchia</taxon>
        <taxon>Clavelinidae</taxon>
        <taxon>Clavelina</taxon>
    </lineage>
</organism>
<proteinExistence type="predicted"/>
<reference evidence="1 2" key="1">
    <citation type="submission" date="2024-02" db="EMBL/GenBank/DDBJ databases">
        <authorList>
            <person name="Daric V."/>
            <person name="Darras S."/>
        </authorList>
    </citation>
    <scope>NUCLEOTIDE SEQUENCE [LARGE SCALE GENOMIC DNA]</scope>
</reference>
<keyword evidence="2" id="KW-1185">Reference proteome</keyword>
<name>A0ABP0GE30_CLALP</name>
<accession>A0ABP0GE30</accession>
<dbReference type="Proteomes" id="UP001642483">
    <property type="component" value="Unassembled WGS sequence"/>
</dbReference>
<evidence type="ECO:0000313" key="1">
    <source>
        <dbReference type="EMBL" id="CAK8688410.1"/>
    </source>
</evidence>
<dbReference type="EMBL" id="CAWYQH010000108">
    <property type="protein sequence ID" value="CAK8688410.1"/>
    <property type="molecule type" value="Genomic_DNA"/>
</dbReference>